<dbReference type="Proteomes" id="UP000828390">
    <property type="component" value="Unassembled WGS sequence"/>
</dbReference>
<comment type="caution">
    <text evidence="2">The sequence shown here is derived from an EMBL/GenBank/DDBJ whole genome shotgun (WGS) entry which is preliminary data.</text>
</comment>
<evidence type="ECO:0000313" key="3">
    <source>
        <dbReference type="Proteomes" id="UP000828390"/>
    </source>
</evidence>
<keyword evidence="1" id="KW-0378">Hydrolase</keyword>
<organism evidence="2 3">
    <name type="scientific">Dreissena polymorpha</name>
    <name type="common">Zebra mussel</name>
    <name type="synonym">Mytilus polymorpha</name>
    <dbReference type="NCBI Taxonomy" id="45954"/>
    <lineage>
        <taxon>Eukaryota</taxon>
        <taxon>Metazoa</taxon>
        <taxon>Spiralia</taxon>
        <taxon>Lophotrochozoa</taxon>
        <taxon>Mollusca</taxon>
        <taxon>Bivalvia</taxon>
        <taxon>Autobranchia</taxon>
        <taxon>Heteroconchia</taxon>
        <taxon>Euheterodonta</taxon>
        <taxon>Imparidentia</taxon>
        <taxon>Neoheterodontei</taxon>
        <taxon>Myida</taxon>
        <taxon>Dreissenoidea</taxon>
        <taxon>Dreissenidae</taxon>
        <taxon>Dreissena</taxon>
    </lineage>
</organism>
<dbReference type="GO" id="GO:0005777">
    <property type="term" value="C:peroxisome"/>
    <property type="evidence" value="ECO:0007669"/>
    <property type="project" value="UniProtKB-SubCell"/>
</dbReference>
<comment type="function">
    <text evidence="1">Peroxisomal protease that mediates both the removal of the leader peptide from proteins containing a PTS2 target sequence and processes several PTS1-containing proteins. Catalyzes the processing of PTS1-proteins involved in the peroxisomal beta-oxidation of fatty acids.</text>
</comment>
<dbReference type="SUPFAM" id="SSF50494">
    <property type="entry name" value="Trypsin-like serine proteases"/>
    <property type="match status" value="2"/>
</dbReference>
<comment type="PTM">
    <text evidence="1">The full-lengh TYSND1 is the active the proteolytic processing of PTS1- and PTS2-proteins and in self-cleavage, and intermolecular self-cleavage of TYSND1 down-regulates its protease activity.</text>
</comment>
<dbReference type="EC" id="3.4.21.-" evidence="1"/>
<dbReference type="OrthoDB" id="17845at2759"/>
<dbReference type="EMBL" id="JAIWYP010000012">
    <property type="protein sequence ID" value="KAH3727675.1"/>
    <property type="molecule type" value="Genomic_DNA"/>
</dbReference>
<protein>
    <recommendedName>
        <fullName evidence="1">Peroxisomal leader peptide-processing protease</fullName>
        <ecNumber evidence="1">3.4.21.-</ecNumber>
    </recommendedName>
</protein>
<comment type="similarity">
    <text evidence="1">Belongs to the peptidase S1B family.</text>
</comment>
<dbReference type="GO" id="GO:0004252">
    <property type="term" value="F:serine-type endopeptidase activity"/>
    <property type="evidence" value="ECO:0007669"/>
    <property type="project" value="InterPro"/>
</dbReference>
<reference evidence="2" key="2">
    <citation type="submission" date="2020-11" db="EMBL/GenBank/DDBJ databases">
        <authorList>
            <person name="McCartney M.A."/>
            <person name="Auch B."/>
            <person name="Kono T."/>
            <person name="Mallez S."/>
            <person name="Becker A."/>
            <person name="Gohl D.M."/>
            <person name="Silverstein K.A.T."/>
            <person name="Koren S."/>
            <person name="Bechman K.B."/>
            <person name="Herman A."/>
            <person name="Abrahante J.E."/>
            <person name="Garbe J."/>
        </authorList>
    </citation>
    <scope>NUCLEOTIDE SEQUENCE</scope>
    <source>
        <strain evidence="2">Duluth1</strain>
        <tissue evidence="2">Whole animal</tissue>
    </source>
</reference>
<evidence type="ECO:0000313" key="2">
    <source>
        <dbReference type="EMBL" id="KAH3727675.1"/>
    </source>
</evidence>
<keyword evidence="3" id="KW-1185">Reference proteome</keyword>
<dbReference type="Pfam" id="PF13365">
    <property type="entry name" value="Trypsin_2"/>
    <property type="match status" value="1"/>
</dbReference>
<gene>
    <name evidence="2" type="ORF">DPMN_053617</name>
</gene>
<dbReference type="InterPro" id="IPR039245">
    <property type="entry name" value="TYSND1/DEG15"/>
</dbReference>
<dbReference type="InterPro" id="IPR009003">
    <property type="entry name" value="Peptidase_S1_PA"/>
</dbReference>
<comment type="subcellular location">
    <subcellularLocation>
        <location evidence="1">Peroxisome</location>
    </subcellularLocation>
</comment>
<dbReference type="Gene3D" id="2.40.10.10">
    <property type="entry name" value="Trypsin-like serine proteases"/>
    <property type="match status" value="2"/>
</dbReference>
<keyword evidence="1" id="KW-0576">Peroxisome</keyword>
<dbReference type="AlphaFoldDB" id="A0A9D4HQV8"/>
<keyword evidence="1" id="KW-0720">Serine protease</keyword>
<dbReference type="PANTHER" id="PTHR21004:SF0">
    <property type="entry name" value="PEROXISOMAL LEADER PEPTIDE-PROCESSING PROTEASE"/>
    <property type="match status" value="1"/>
</dbReference>
<keyword evidence="1" id="KW-0645">Protease</keyword>
<proteinExistence type="inferred from homology"/>
<name>A0A9D4HQV8_DREPO</name>
<evidence type="ECO:0000256" key="1">
    <source>
        <dbReference type="PIRNR" id="PIRNR037989"/>
    </source>
</evidence>
<sequence>MADFVKRSQYNQICTIQVSVTTKTNAVCGSASGILVDPGHGYVITHASILYTLQDYFHDQLLDKISRHGSSLFGKPIFHCKATVEVLLPNAFENRTGLHPTGSTIHTVLSGGVSNHASSLSKHAGRIISVFEIKNLRDVIQAMLPQEHWQFEDDITGQTQKPVTMQEPAQNNNSTGKKQDSLFCYILLPCFVLIQIENWEQTQSSLLFRNALDNVAGDLIEICATPFGAMHPEIFLNCRSSGIISKVAGHDKVLLFTDARCLPGCEGGALFFVQNGIRFLTGMMIASLCWKNSEWVGLSLACSITELIHAVKRHVTVQQTSWADNGRIDSSLGARMCSRMISQVCCVSVGSGWGSGVYLDLDLGVILTCSHVLRDIEHIKHVNVMNSAGQQRSACDVIYRSPLGTQFDIAVLQSRPFRGQKTASASNIKSVEEGEVVYVVGYAIFRHDGDPVPMVTRGVVAKVNMIGNVPVMLQTTCAVHAGASGGGVFNSKGQLVAMVICNSRDSVSGASYPHVNMCVPLATLEPFLSQYLANGDRRSLHILTTHNKSIQKMWELGSAENGVMGKL</sequence>
<dbReference type="GO" id="GO:0016485">
    <property type="term" value="P:protein processing"/>
    <property type="evidence" value="ECO:0007669"/>
    <property type="project" value="InterPro"/>
</dbReference>
<accession>A0A9D4HQV8</accession>
<dbReference type="GO" id="GO:0031998">
    <property type="term" value="P:regulation of fatty acid beta-oxidation"/>
    <property type="evidence" value="ECO:0007669"/>
    <property type="project" value="TreeGrafter"/>
</dbReference>
<reference evidence="2" key="1">
    <citation type="journal article" date="2019" name="bioRxiv">
        <title>The Genome of the Zebra Mussel, Dreissena polymorpha: A Resource for Invasive Species Research.</title>
        <authorList>
            <person name="McCartney M.A."/>
            <person name="Auch B."/>
            <person name="Kono T."/>
            <person name="Mallez S."/>
            <person name="Zhang Y."/>
            <person name="Obille A."/>
            <person name="Becker A."/>
            <person name="Abrahante J.E."/>
            <person name="Garbe J."/>
            <person name="Badalamenti J.P."/>
            <person name="Herman A."/>
            <person name="Mangelson H."/>
            <person name="Liachko I."/>
            <person name="Sullivan S."/>
            <person name="Sone E.D."/>
            <person name="Koren S."/>
            <person name="Silverstein K.A.T."/>
            <person name="Beckman K.B."/>
            <person name="Gohl D.M."/>
        </authorList>
    </citation>
    <scope>NUCLEOTIDE SEQUENCE</scope>
    <source>
        <strain evidence="2">Duluth1</strain>
        <tissue evidence="2">Whole animal</tissue>
    </source>
</reference>
<dbReference type="InterPro" id="IPR043504">
    <property type="entry name" value="Peptidase_S1_PA_chymotrypsin"/>
</dbReference>
<dbReference type="PANTHER" id="PTHR21004">
    <property type="entry name" value="SERINE PROTEASE-RELATED"/>
    <property type="match status" value="1"/>
</dbReference>